<dbReference type="Proteomes" id="UP000219193">
    <property type="component" value="Unassembled WGS sequence"/>
</dbReference>
<sequence>MQPFNMHLAGEIGFFITLHMAQKLRTALLQVDLFWEDIQRNIELFEKKIKELPQEVDLIILPEMFSTGFSMNAKNLAEPVKGQTFEWMRKTAAERNAAVTGSIIVAENGSFYNRLYFVYPDGTFKKYDKRHTFTLARENETYASGKQRLIVEYKGWRICPLVCYDLRFPVWARNTEDYDLLIYVANWPAARVAAWDTLLKARAIENMSYCIGVNRVGKDGNNLEYVGHSAAYDCLGKMISEAHDPVEFTEVVELDKQYLKDTRSQLKFLQDRDKFTVQID</sequence>
<proteinExistence type="inferred from homology"/>
<evidence type="ECO:0000256" key="1">
    <source>
        <dbReference type="ARBA" id="ARBA00010613"/>
    </source>
</evidence>
<evidence type="ECO:0000259" key="6">
    <source>
        <dbReference type="PROSITE" id="PS50263"/>
    </source>
</evidence>
<dbReference type="AlphaFoldDB" id="A0A285X198"/>
<dbReference type="GO" id="GO:0050152">
    <property type="term" value="F:omega-amidase activity"/>
    <property type="evidence" value="ECO:0007669"/>
    <property type="project" value="UniProtKB-EC"/>
</dbReference>
<keyword evidence="2 7" id="KW-0378">Hydrolase</keyword>
<dbReference type="InterPro" id="IPR003010">
    <property type="entry name" value="C-N_Hydrolase"/>
</dbReference>
<comment type="catalytic activity">
    <reaction evidence="4">
        <text>a monoamide of a dicarboxylate + H2O = a dicarboxylate + NH4(+)</text>
        <dbReference type="Rhea" id="RHEA:11716"/>
        <dbReference type="ChEBI" id="CHEBI:15377"/>
        <dbReference type="ChEBI" id="CHEBI:28938"/>
        <dbReference type="ChEBI" id="CHEBI:28965"/>
        <dbReference type="ChEBI" id="CHEBI:77450"/>
        <dbReference type="EC" id="3.5.1.3"/>
    </reaction>
</comment>
<dbReference type="PANTHER" id="PTHR47799:SF1">
    <property type="entry name" value="OMEGA-AMIDASE YAFV"/>
    <property type="match status" value="1"/>
</dbReference>
<evidence type="ECO:0000256" key="3">
    <source>
        <dbReference type="ARBA" id="ARBA00039118"/>
    </source>
</evidence>
<dbReference type="FunFam" id="3.60.110.10:FF:000004">
    <property type="entry name" value="Carbon-nitrogen hydrolase"/>
    <property type="match status" value="1"/>
</dbReference>
<feature type="domain" description="CN hydrolase" evidence="6">
    <location>
        <begin position="24"/>
        <end position="256"/>
    </location>
</feature>
<dbReference type="Gene3D" id="3.60.110.10">
    <property type="entry name" value="Carbon-nitrogen hydrolase"/>
    <property type="match status" value="1"/>
</dbReference>
<evidence type="ECO:0000313" key="7">
    <source>
        <dbReference type="EMBL" id="SOC79117.1"/>
    </source>
</evidence>
<evidence type="ECO:0000256" key="4">
    <source>
        <dbReference type="ARBA" id="ARBA00052904"/>
    </source>
</evidence>
<evidence type="ECO:0000256" key="2">
    <source>
        <dbReference type="ARBA" id="ARBA00022801"/>
    </source>
</evidence>
<dbReference type="EMBL" id="OCMF01000001">
    <property type="protein sequence ID" value="SOC79117.1"/>
    <property type="molecule type" value="Genomic_DNA"/>
</dbReference>
<dbReference type="PROSITE" id="PS50263">
    <property type="entry name" value="CN_HYDROLASE"/>
    <property type="match status" value="1"/>
</dbReference>
<accession>A0A285X198</accession>
<dbReference type="EC" id="3.5.1.3" evidence="3"/>
<dbReference type="InterPro" id="IPR052737">
    <property type="entry name" value="Omega-amidase_YafV"/>
</dbReference>
<dbReference type="NCBIfam" id="NF007757">
    <property type="entry name" value="PRK10438.1"/>
    <property type="match status" value="1"/>
</dbReference>
<reference evidence="8" key="1">
    <citation type="submission" date="2017-09" db="EMBL/GenBank/DDBJ databases">
        <authorList>
            <person name="Varghese N."/>
            <person name="Submissions S."/>
        </authorList>
    </citation>
    <scope>NUCLEOTIDE SEQUENCE [LARGE SCALE GENOMIC DNA]</scope>
    <source>
        <strain evidence="8">CGMCC 1.12641</strain>
    </source>
</reference>
<protein>
    <recommendedName>
        <fullName evidence="5">Omega-amidase YafV</fullName>
        <ecNumber evidence="3">3.5.1.3</ecNumber>
    </recommendedName>
</protein>
<evidence type="ECO:0000313" key="8">
    <source>
        <dbReference type="Proteomes" id="UP000219193"/>
    </source>
</evidence>
<name>A0A285X198_9FLAO</name>
<dbReference type="Pfam" id="PF00795">
    <property type="entry name" value="CN_hydrolase"/>
    <property type="match status" value="1"/>
</dbReference>
<dbReference type="InterPro" id="IPR036526">
    <property type="entry name" value="C-N_Hydrolase_sf"/>
</dbReference>
<dbReference type="SUPFAM" id="SSF56317">
    <property type="entry name" value="Carbon-nitrogen hydrolase"/>
    <property type="match status" value="1"/>
</dbReference>
<dbReference type="CDD" id="cd07575">
    <property type="entry name" value="Xc-1258_like"/>
    <property type="match status" value="1"/>
</dbReference>
<evidence type="ECO:0000256" key="5">
    <source>
        <dbReference type="ARBA" id="ARBA00072139"/>
    </source>
</evidence>
<gene>
    <name evidence="7" type="ORF">SAMN06296241_0637</name>
</gene>
<keyword evidence="8" id="KW-1185">Reference proteome</keyword>
<organism evidence="7 8">
    <name type="scientific">Salinimicrobium sediminis</name>
    <dbReference type="NCBI Taxonomy" id="1343891"/>
    <lineage>
        <taxon>Bacteria</taxon>
        <taxon>Pseudomonadati</taxon>
        <taxon>Bacteroidota</taxon>
        <taxon>Flavobacteriia</taxon>
        <taxon>Flavobacteriales</taxon>
        <taxon>Flavobacteriaceae</taxon>
        <taxon>Salinimicrobium</taxon>
    </lineage>
</organism>
<dbReference type="PANTHER" id="PTHR47799">
    <property type="entry name" value="OMEGA-AMIDASE YAFV"/>
    <property type="match status" value="1"/>
</dbReference>
<comment type="similarity">
    <text evidence="1">Belongs to the carbon-nitrogen hydrolase superfamily. NIT1/NIT2 family.</text>
</comment>
<dbReference type="GO" id="GO:0106008">
    <property type="term" value="F:2-oxoglutaramate amidase activity"/>
    <property type="evidence" value="ECO:0007669"/>
    <property type="project" value="TreeGrafter"/>
</dbReference>